<feature type="compositionally biased region" description="Polar residues" evidence="10">
    <location>
        <begin position="1"/>
        <end position="18"/>
    </location>
</feature>
<organism evidence="12 13">
    <name type="scientific">Buddleja alternifolia</name>
    <dbReference type="NCBI Taxonomy" id="168488"/>
    <lineage>
        <taxon>Eukaryota</taxon>
        <taxon>Viridiplantae</taxon>
        <taxon>Streptophyta</taxon>
        <taxon>Embryophyta</taxon>
        <taxon>Tracheophyta</taxon>
        <taxon>Spermatophyta</taxon>
        <taxon>Magnoliopsida</taxon>
        <taxon>eudicotyledons</taxon>
        <taxon>Gunneridae</taxon>
        <taxon>Pentapetalae</taxon>
        <taxon>asterids</taxon>
        <taxon>lamiids</taxon>
        <taxon>Lamiales</taxon>
        <taxon>Scrophulariaceae</taxon>
        <taxon>Buddlejeae</taxon>
        <taxon>Buddleja</taxon>
    </lineage>
</organism>
<dbReference type="InterPro" id="IPR050295">
    <property type="entry name" value="Plant_2OG-oxidoreductases"/>
</dbReference>
<feature type="domain" description="Fe2OG dioxygenase" evidence="11">
    <location>
        <begin position="226"/>
        <end position="326"/>
    </location>
</feature>
<dbReference type="PANTHER" id="PTHR47991">
    <property type="entry name" value="OXOGLUTARATE/IRON-DEPENDENT DIOXYGENASE"/>
    <property type="match status" value="1"/>
</dbReference>
<evidence type="ECO:0000256" key="3">
    <source>
        <dbReference type="ARBA" id="ARBA00008056"/>
    </source>
</evidence>
<name>A0AAV6Y647_9LAMI</name>
<gene>
    <name evidence="12" type="ORF">BUALT_Bualt03G0201800</name>
</gene>
<comment type="similarity">
    <text evidence="3 9">Belongs to the iron/ascorbate-dependent oxidoreductase family.</text>
</comment>
<comment type="caution">
    <text evidence="12">The sequence shown here is derived from an EMBL/GenBank/DDBJ whole genome shotgun (WGS) entry which is preliminary data.</text>
</comment>
<evidence type="ECO:0000256" key="4">
    <source>
        <dbReference type="ARBA" id="ARBA00022490"/>
    </source>
</evidence>
<dbReference type="EMBL" id="WHWC01000003">
    <property type="protein sequence ID" value="KAG8386948.1"/>
    <property type="molecule type" value="Genomic_DNA"/>
</dbReference>
<dbReference type="InterPro" id="IPR005123">
    <property type="entry name" value="Oxoglu/Fe-dep_dioxygenase_dom"/>
</dbReference>
<keyword evidence="6 9" id="KW-0408">Iron</keyword>
<evidence type="ECO:0000256" key="1">
    <source>
        <dbReference type="ARBA" id="ARBA00004123"/>
    </source>
</evidence>
<comment type="function">
    <text evidence="8">Involved in the regulation of shoot development and salicylic acid (SA) homeostasis.</text>
</comment>
<evidence type="ECO:0000256" key="9">
    <source>
        <dbReference type="RuleBase" id="RU003682"/>
    </source>
</evidence>
<evidence type="ECO:0000259" key="11">
    <source>
        <dbReference type="PROSITE" id="PS51471"/>
    </source>
</evidence>
<dbReference type="InterPro" id="IPR027443">
    <property type="entry name" value="IPNS-like_sf"/>
</dbReference>
<feature type="region of interest" description="Disordered" evidence="10">
    <location>
        <begin position="1"/>
        <end position="26"/>
    </location>
</feature>
<evidence type="ECO:0000256" key="7">
    <source>
        <dbReference type="ARBA" id="ARBA00023242"/>
    </source>
</evidence>
<dbReference type="AlphaFoldDB" id="A0AAV6Y647"/>
<evidence type="ECO:0000313" key="12">
    <source>
        <dbReference type="EMBL" id="KAG8386948.1"/>
    </source>
</evidence>
<dbReference type="InterPro" id="IPR026992">
    <property type="entry name" value="DIOX_N"/>
</dbReference>
<keyword evidence="9" id="KW-0560">Oxidoreductase</keyword>
<dbReference type="Pfam" id="PF03171">
    <property type="entry name" value="2OG-FeII_Oxy"/>
    <property type="match status" value="1"/>
</dbReference>
<sequence>MALNSSYPPESSMYTSSCDESKEETQNDMSTVIDYKKGVKHFIETAPDMKKLPPDFVLPLSANPFSVSYAEIPVIDLSRLAESSESRISTVKAISSACELWGFFRIVNHGIDMGVIEEMLKVAEEFFDLSLMEKMKYSSEDVMNPVRYGTSLNTSKKHSLHWRDYFRHYGHPFHHTFHLWPLNPPNYRNVAKEYLEHIWELAMKIGSAISEGLGLDNGYIKKSFGEGFQILAANYYPPCPEPEKTLGLAAHSDHGALTILMQNCVNGLQVKHNDQWVAVDHVPGTFVVNIGDYLEILSNGKYKSVEHRATVNAQKTRISVAVGHGPELSNVIGPATQLVDPTDEIQYQPIVYKDYIRLQQTTTIRGKSALQAVRTTSK</sequence>
<dbReference type="Proteomes" id="UP000826271">
    <property type="component" value="Unassembled WGS sequence"/>
</dbReference>
<keyword evidence="7" id="KW-0539">Nucleus</keyword>
<comment type="subcellular location">
    <subcellularLocation>
        <location evidence="2">Cytoplasm</location>
    </subcellularLocation>
    <subcellularLocation>
        <location evidence="1">Nucleus</location>
    </subcellularLocation>
</comment>
<protein>
    <recommendedName>
        <fullName evidence="11">Fe2OG dioxygenase domain-containing protein</fullName>
    </recommendedName>
</protein>
<dbReference type="Gene3D" id="2.60.120.330">
    <property type="entry name" value="B-lactam Antibiotic, Isopenicillin N Synthase, Chain"/>
    <property type="match status" value="1"/>
</dbReference>
<keyword evidence="4" id="KW-0963">Cytoplasm</keyword>
<reference evidence="12" key="1">
    <citation type="submission" date="2019-10" db="EMBL/GenBank/DDBJ databases">
        <authorList>
            <person name="Zhang R."/>
            <person name="Pan Y."/>
            <person name="Wang J."/>
            <person name="Ma R."/>
            <person name="Yu S."/>
        </authorList>
    </citation>
    <scope>NUCLEOTIDE SEQUENCE</scope>
    <source>
        <strain evidence="12">LA-IB0</strain>
        <tissue evidence="12">Leaf</tissue>
    </source>
</reference>
<dbReference type="InterPro" id="IPR044861">
    <property type="entry name" value="IPNS-like_FE2OG_OXY"/>
</dbReference>
<accession>A0AAV6Y647</accession>
<dbReference type="SUPFAM" id="SSF51197">
    <property type="entry name" value="Clavaminate synthase-like"/>
    <property type="match status" value="1"/>
</dbReference>
<dbReference type="GO" id="GO:0005737">
    <property type="term" value="C:cytoplasm"/>
    <property type="evidence" value="ECO:0007669"/>
    <property type="project" value="UniProtKB-SubCell"/>
</dbReference>
<keyword evidence="13" id="KW-1185">Reference proteome</keyword>
<dbReference type="GO" id="GO:0046872">
    <property type="term" value="F:metal ion binding"/>
    <property type="evidence" value="ECO:0007669"/>
    <property type="project" value="UniProtKB-KW"/>
</dbReference>
<evidence type="ECO:0000256" key="8">
    <source>
        <dbReference type="ARBA" id="ARBA00059922"/>
    </source>
</evidence>
<evidence type="ECO:0000313" key="13">
    <source>
        <dbReference type="Proteomes" id="UP000826271"/>
    </source>
</evidence>
<dbReference type="FunFam" id="2.60.120.330:FF:000015">
    <property type="entry name" value="Protein DMR6-LIKE OXYGENASE 1"/>
    <property type="match status" value="1"/>
</dbReference>
<evidence type="ECO:0000256" key="5">
    <source>
        <dbReference type="ARBA" id="ARBA00022723"/>
    </source>
</evidence>
<dbReference type="GO" id="GO:0009805">
    <property type="term" value="P:coumarin biosynthetic process"/>
    <property type="evidence" value="ECO:0007669"/>
    <property type="project" value="UniProtKB-ARBA"/>
</dbReference>
<evidence type="ECO:0000256" key="10">
    <source>
        <dbReference type="SAM" id="MobiDB-lite"/>
    </source>
</evidence>
<dbReference type="GO" id="GO:0005634">
    <property type="term" value="C:nucleus"/>
    <property type="evidence" value="ECO:0007669"/>
    <property type="project" value="UniProtKB-SubCell"/>
</dbReference>
<evidence type="ECO:0000256" key="2">
    <source>
        <dbReference type="ARBA" id="ARBA00004496"/>
    </source>
</evidence>
<dbReference type="PROSITE" id="PS51471">
    <property type="entry name" value="FE2OG_OXY"/>
    <property type="match status" value="1"/>
</dbReference>
<keyword evidence="5 9" id="KW-0479">Metal-binding</keyword>
<evidence type="ECO:0000256" key="6">
    <source>
        <dbReference type="ARBA" id="ARBA00023004"/>
    </source>
</evidence>
<dbReference type="Pfam" id="PF14226">
    <property type="entry name" value="DIOX_N"/>
    <property type="match status" value="1"/>
</dbReference>
<proteinExistence type="inferred from homology"/>
<dbReference type="GO" id="GO:0002238">
    <property type="term" value="P:response to molecule of fungal origin"/>
    <property type="evidence" value="ECO:0007669"/>
    <property type="project" value="UniProtKB-ARBA"/>
</dbReference>
<dbReference type="GO" id="GO:0016706">
    <property type="term" value="F:2-oxoglutarate-dependent dioxygenase activity"/>
    <property type="evidence" value="ECO:0007669"/>
    <property type="project" value="UniProtKB-ARBA"/>
</dbReference>